<dbReference type="Proteomes" id="UP000446866">
    <property type="component" value="Unassembled WGS sequence"/>
</dbReference>
<evidence type="ECO:0000256" key="4">
    <source>
        <dbReference type="ARBA" id="ARBA00023315"/>
    </source>
</evidence>
<comment type="similarity">
    <text evidence="1 5">Belongs to the acetyltransferase family. RimI subfamily.</text>
</comment>
<dbReference type="PANTHER" id="PTHR43420">
    <property type="entry name" value="ACETYLTRANSFERASE"/>
    <property type="match status" value="1"/>
</dbReference>
<comment type="subcellular location">
    <subcellularLocation>
        <location evidence="5">Cytoplasm</location>
    </subcellularLocation>
</comment>
<evidence type="ECO:0000313" key="8">
    <source>
        <dbReference type="Proteomes" id="UP000446866"/>
    </source>
</evidence>
<dbReference type="NCBIfam" id="TIGR01575">
    <property type="entry name" value="rimI"/>
    <property type="match status" value="1"/>
</dbReference>
<dbReference type="InterPro" id="IPR050680">
    <property type="entry name" value="YpeA/RimI_acetyltransf"/>
</dbReference>
<protein>
    <recommendedName>
        <fullName evidence="5">[Ribosomal protein bS18]-alanine N-acetyltransferase</fullName>
        <ecNumber evidence="5">2.3.1.266</ecNumber>
    </recommendedName>
</protein>
<dbReference type="InterPro" id="IPR006464">
    <property type="entry name" value="AcTrfase_RimI/Ard1"/>
</dbReference>
<evidence type="ECO:0000313" key="7">
    <source>
        <dbReference type="EMBL" id="NBH62873.1"/>
    </source>
</evidence>
<feature type="domain" description="N-acetyltransferase" evidence="6">
    <location>
        <begin position="4"/>
        <end position="147"/>
    </location>
</feature>
<dbReference type="GO" id="GO:0008999">
    <property type="term" value="F:protein-N-terminal-alanine acetyltransferase activity"/>
    <property type="evidence" value="ECO:0007669"/>
    <property type="project" value="UniProtKB-EC"/>
</dbReference>
<dbReference type="EC" id="2.3.1.266" evidence="5"/>
<dbReference type="CDD" id="cd04301">
    <property type="entry name" value="NAT_SF"/>
    <property type="match status" value="1"/>
</dbReference>
<organism evidence="7 8">
    <name type="scientific">Anaerotruncus colihominis</name>
    <dbReference type="NCBI Taxonomy" id="169435"/>
    <lineage>
        <taxon>Bacteria</taxon>
        <taxon>Bacillati</taxon>
        <taxon>Bacillota</taxon>
        <taxon>Clostridia</taxon>
        <taxon>Eubacteriales</taxon>
        <taxon>Oscillospiraceae</taxon>
        <taxon>Anaerotruncus</taxon>
    </lineage>
</organism>
<evidence type="ECO:0000256" key="3">
    <source>
        <dbReference type="ARBA" id="ARBA00022679"/>
    </source>
</evidence>
<evidence type="ECO:0000256" key="2">
    <source>
        <dbReference type="ARBA" id="ARBA00022490"/>
    </source>
</evidence>
<evidence type="ECO:0000256" key="1">
    <source>
        <dbReference type="ARBA" id="ARBA00005395"/>
    </source>
</evidence>
<dbReference type="SUPFAM" id="SSF55729">
    <property type="entry name" value="Acyl-CoA N-acyltransferases (Nat)"/>
    <property type="match status" value="1"/>
</dbReference>
<name>A0A845QQ98_9FIRM</name>
<reference evidence="7 8" key="1">
    <citation type="submission" date="2018-08" db="EMBL/GenBank/DDBJ databases">
        <title>Murine metabolic-syndrome-specific gut microbial biobank.</title>
        <authorList>
            <person name="Liu C."/>
        </authorList>
    </citation>
    <scope>NUCLEOTIDE SEQUENCE [LARGE SCALE GENOMIC DNA]</scope>
    <source>
        <strain evidence="7 8">28</strain>
    </source>
</reference>
<evidence type="ECO:0000259" key="6">
    <source>
        <dbReference type="PROSITE" id="PS51186"/>
    </source>
</evidence>
<keyword evidence="2 5" id="KW-0963">Cytoplasm</keyword>
<dbReference type="Pfam" id="PF00583">
    <property type="entry name" value="Acetyltransf_1"/>
    <property type="match status" value="1"/>
</dbReference>
<dbReference type="EMBL" id="QXWK01000040">
    <property type="protein sequence ID" value="NBH62873.1"/>
    <property type="molecule type" value="Genomic_DNA"/>
</dbReference>
<comment type="catalytic activity">
    <reaction evidence="5">
        <text>N-terminal L-alanyl-[ribosomal protein bS18] + acetyl-CoA = N-terminal N(alpha)-acetyl-L-alanyl-[ribosomal protein bS18] + CoA + H(+)</text>
        <dbReference type="Rhea" id="RHEA:43756"/>
        <dbReference type="Rhea" id="RHEA-COMP:10676"/>
        <dbReference type="Rhea" id="RHEA-COMP:10677"/>
        <dbReference type="ChEBI" id="CHEBI:15378"/>
        <dbReference type="ChEBI" id="CHEBI:57287"/>
        <dbReference type="ChEBI" id="CHEBI:57288"/>
        <dbReference type="ChEBI" id="CHEBI:64718"/>
        <dbReference type="ChEBI" id="CHEBI:83683"/>
        <dbReference type="EC" id="2.3.1.266"/>
    </reaction>
</comment>
<proteinExistence type="inferred from homology"/>
<dbReference type="Gene3D" id="3.40.630.30">
    <property type="match status" value="1"/>
</dbReference>
<sequence>MAELILRKGVPGDVDQMVLLEQQCFAVPWSRESLAYELSENPLSLYIVAEVDSRVVGYVGVWSIVDEGHITNVAVSPDFRRKHIGMALIGTMIDVTGKQGVKAHTLEVRASNAPAIGLYKKFGFAEEGLRKGYYEDNGEDAIIMWRR</sequence>
<accession>A0A845QQ98</accession>
<keyword evidence="8" id="KW-1185">Reference proteome</keyword>
<dbReference type="PROSITE" id="PS51186">
    <property type="entry name" value="GNAT"/>
    <property type="match status" value="1"/>
</dbReference>
<dbReference type="GO" id="GO:0005737">
    <property type="term" value="C:cytoplasm"/>
    <property type="evidence" value="ECO:0007669"/>
    <property type="project" value="UniProtKB-SubCell"/>
</dbReference>
<dbReference type="AlphaFoldDB" id="A0A845QQ98"/>
<comment type="caution">
    <text evidence="7">The sequence shown here is derived from an EMBL/GenBank/DDBJ whole genome shotgun (WGS) entry which is preliminary data.</text>
</comment>
<keyword evidence="3 7" id="KW-0808">Transferase</keyword>
<dbReference type="InterPro" id="IPR016181">
    <property type="entry name" value="Acyl_CoA_acyltransferase"/>
</dbReference>
<keyword evidence="4" id="KW-0012">Acyltransferase</keyword>
<gene>
    <name evidence="7" type="primary">rimI</name>
    <name evidence="7" type="ORF">D0435_14605</name>
</gene>
<dbReference type="RefSeq" id="WP_160203158.1">
    <property type="nucleotide sequence ID" value="NZ_QXWK01000040.1"/>
</dbReference>
<dbReference type="InterPro" id="IPR000182">
    <property type="entry name" value="GNAT_dom"/>
</dbReference>
<dbReference type="PANTHER" id="PTHR43420:SF44">
    <property type="entry name" value="ACETYLTRANSFERASE YPEA"/>
    <property type="match status" value="1"/>
</dbReference>
<evidence type="ECO:0000256" key="5">
    <source>
        <dbReference type="RuleBase" id="RU363094"/>
    </source>
</evidence>
<comment type="function">
    <text evidence="5">Acetylates the N-terminal alanine of ribosomal protein bS18.</text>
</comment>